<feature type="region of interest" description="Disordered" evidence="1">
    <location>
        <begin position="1"/>
        <end position="29"/>
    </location>
</feature>
<accession>A0A2U1JDH2</accession>
<proteinExistence type="predicted"/>
<keyword evidence="3" id="KW-1185">Reference proteome</keyword>
<dbReference type="AlphaFoldDB" id="A0A2U1JDH2"/>
<evidence type="ECO:0000313" key="3">
    <source>
        <dbReference type="Proteomes" id="UP000245591"/>
    </source>
</evidence>
<comment type="caution">
    <text evidence="2">The sequence shown here is derived from an EMBL/GenBank/DDBJ whole genome shotgun (WGS) entry which is preliminary data.</text>
</comment>
<organism evidence="2 3">
    <name type="scientific">Smittium angustum</name>
    <dbReference type="NCBI Taxonomy" id="133377"/>
    <lineage>
        <taxon>Eukaryota</taxon>
        <taxon>Fungi</taxon>
        <taxon>Fungi incertae sedis</taxon>
        <taxon>Zoopagomycota</taxon>
        <taxon>Kickxellomycotina</taxon>
        <taxon>Harpellomycetes</taxon>
        <taxon>Harpellales</taxon>
        <taxon>Legeriomycetaceae</taxon>
        <taxon>Smittium</taxon>
    </lineage>
</organism>
<feature type="region of interest" description="Disordered" evidence="1">
    <location>
        <begin position="49"/>
        <end position="73"/>
    </location>
</feature>
<dbReference type="EMBL" id="MBFU01000037">
    <property type="protein sequence ID" value="PWA03038.1"/>
    <property type="molecule type" value="Genomic_DNA"/>
</dbReference>
<dbReference type="Proteomes" id="UP000245591">
    <property type="component" value="Unassembled WGS sequence"/>
</dbReference>
<protein>
    <submittedName>
        <fullName evidence="2">Uncharacterized protein</fullName>
    </submittedName>
</protein>
<evidence type="ECO:0000256" key="1">
    <source>
        <dbReference type="SAM" id="MobiDB-lite"/>
    </source>
</evidence>
<feature type="compositionally biased region" description="Polar residues" evidence="1">
    <location>
        <begin position="16"/>
        <end position="29"/>
    </location>
</feature>
<reference evidence="2 3" key="1">
    <citation type="journal article" date="2018" name="MBio">
        <title>Comparative Genomics Reveals the Core Gene Toolbox for the Fungus-Insect Symbiosis.</title>
        <authorList>
            <person name="Wang Y."/>
            <person name="Stata M."/>
            <person name="Wang W."/>
            <person name="Stajich J.E."/>
            <person name="White M.M."/>
            <person name="Moncalvo J.M."/>
        </authorList>
    </citation>
    <scope>NUCLEOTIDE SEQUENCE [LARGE SCALE GENOMIC DNA]</scope>
    <source>
        <strain evidence="2 3">AUS-126-30</strain>
    </source>
</reference>
<gene>
    <name evidence="2" type="ORF">BB558_000805</name>
</gene>
<evidence type="ECO:0000313" key="2">
    <source>
        <dbReference type="EMBL" id="PWA03038.1"/>
    </source>
</evidence>
<name>A0A2U1JDH2_SMIAN</name>
<feature type="compositionally biased region" description="Basic and acidic residues" evidence="1">
    <location>
        <begin position="49"/>
        <end position="68"/>
    </location>
</feature>
<sequence>MNSKRKRSEDNGSEPLPNTKQSTNKENGTLSWKKAVMLLFWGQKKELSKQNIKERKRKESFECPREDSNGSFRSNRILTSASLPNISSPDHEVMETKNKERVIYNSTINSFFGTFNSSSKNENIPFYSDTQTPGAPSTSISCTKKALNTSQHPIQNKQPVTPSQAVTRCSHCNKVLDATITCYCFSCGHPYCETCCTLK</sequence>